<dbReference type="Pfam" id="PF05378">
    <property type="entry name" value="Hydant_A_N"/>
    <property type="match status" value="1"/>
</dbReference>
<evidence type="ECO:0000259" key="2">
    <source>
        <dbReference type="Pfam" id="PF01968"/>
    </source>
</evidence>
<dbReference type="InterPro" id="IPR003692">
    <property type="entry name" value="Hydantoinase_B"/>
</dbReference>
<dbReference type="Proteomes" id="UP001642483">
    <property type="component" value="Unassembled WGS sequence"/>
</dbReference>
<dbReference type="Pfam" id="PF02538">
    <property type="entry name" value="Hydantoinase_B"/>
    <property type="match status" value="1"/>
</dbReference>
<proteinExistence type="inferred from homology"/>
<dbReference type="PANTHER" id="PTHR11365">
    <property type="entry name" value="5-OXOPROLINASE RELATED"/>
    <property type="match status" value="1"/>
</dbReference>
<evidence type="ECO:0000259" key="3">
    <source>
        <dbReference type="Pfam" id="PF02538"/>
    </source>
</evidence>
<evidence type="ECO:0000256" key="1">
    <source>
        <dbReference type="ARBA" id="ARBA00010403"/>
    </source>
</evidence>
<dbReference type="InterPro" id="IPR049517">
    <property type="entry name" value="ACX-like_C"/>
</dbReference>
<feature type="domain" description="Hydantoinase A/oxoprolinase" evidence="2">
    <location>
        <begin position="231"/>
        <end position="525"/>
    </location>
</feature>
<dbReference type="EMBL" id="CAWYQH010000125">
    <property type="protein sequence ID" value="CAK8691871.1"/>
    <property type="molecule type" value="Genomic_DNA"/>
</dbReference>
<reference evidence="6 7" key="1">
    <citation type="submission" date="2024-02" db="EMBL/GenBank/DDBJ databases">
        <authorList>
            <person name="Daric V."/>
            <person name="Darras S."/>
        </authorList>
    </citation>
    <scope>NUCLEOTIDE SEQUENCE [LARGE SCALE GENOMIC DNA]</scope>
</reference>
<dbReference type="PANTHER" id="PTHR11365:SF2">
    <property type="entry name" value="5-OXOPROLINASE"/>
    <property type="match status" value="1"/>
</dbReference>
<feature type="domain" description="Hydantoinase B/oxoprolinase" evidence="3">
    <location>
        <begin position="730"/>
        <end position="1245"/>
    </location>
</feature>
<sequence length="1257" mass="137284">MSSKGKFQFSIDRGGTFTDIYAKCPNGKTRVMKLLSVDPQNYPDAPREGIRRIMEEELNIKMNEPLDSSQIEFIRMGTTVATNALLERKGERMALAVTEGLRDLLFIGNQSRPKIFDFKIEIPDVLYEEVVEVRERVCLHRNDCQLGLNSETRVGQTLEKVHVLTTLDVEKLKADLKKVLERGITSLAVVLMHSYTFTEHEEAVQKIAMEMGFKQVSLSSEVMPMVKIVPRGFTVCVDAYLTPCIKDYITGFQSGFSSRDINALFMQSDGGLTPIDKFNGSRAILSGPAGGVVGYAMTSFEDQPVIGFDMGGTSTDVSRYDGEYEHVFESTTAGVTIQAPQLDINTVAAGGGSMLFFRSGMFVVGPESAGAHPGPTCYRKGGPLTVTDANLCLGRLLPEYFPKIFGPGENQCLDVDATRKAFEKLRDEINYFISSETTGRDLLTLEEVAMGFINVANESMCRPIRSLTQVRGHDTRRHVLSCFGGAGGQHACAIARSLGMTRVFIHKYSGILSAYGMALADVIHEAQRPTASLYNKETIPTLDVTIDELIAECVQALSDQGFSPENIKTDIYLNMRYAKTGCALMCQPSTVKNLDFVTSKFGDFLQTFQARYKKEFGFTIPGRDIIVDDVRVRGIGLSGIEDHALVAPSDKPPRVEKVVSSYFDGGHLETRVHLMEDLSYGHVIHGPAIIIDKNSTILVEPDCKAEMTKKGDVTIMIGKGKPKHIGKELDAIQLSIFSHRFMSIAEQMGRILQRTAISTNIKERLDFSCALFGPDGGLVSNAPHIPGHLGAMQDAVQYQMRTIEINEGDCILSNHPSAGGVHLPDLTVITPVFIPEHTKPIFFVANRGHHADVGGIMPGSMPSNSTSINDEGAVFKSFKLVKDGIFQENDVTAVLLSPRKFPGCSGTRNLHDNLADLRAQVAANQKGIHLVQELISCYGLEVVQAYMAHIQHHAEVAVRNLLREVSMTMDGVLSASDKMDDGSVINLRVEIDSQEGSATFDFEGTSPMVINNLNAPRAITKSAIIYSLRCLVGYDIPLNQGCLAPIHLQIPKWSILDPDDDAAVVGGNVLTSQRIVDVIMKLFKACAASQGCMNNTTFGDESFGYYDTVAGGAGAGPTWHGRSGVHTHMTNTRSTDPEIFEKRYPVLLKSFRLLPGTGGEGRYKGGDGVLREILFRKNLTLSVLSERRVFQPYGAEGGEPGSCGENLLLRHKGPIVNMGAKNFVVVNPGDIFHLKSPGGGGYGAPSSDGQSSFCKHH</sequence>
<name>A0ABP0GJF1_CLALP</name>
<keyword evidence="7" id="KW-1185">Reference proteome</keyword>
<dbReference type="InterPro" id="IPR045079">
    <property type="entry name" value="Oxoprolinase-like"/>
</dbReference>
<organism evidence="6 7">
    <name type="scientific">Clavelina lepadiformis</name>
    <name type="common">Light-bulb sea squirt</name>
    <name type="synonym">Ascidia lepadiformis</name>
    <dbReference type="NCBI Taxonomy" id="159417"/>
    <lineage>
        <taxon>Eukaryota</taxon>
        <taxon>Metazoa</taxon>
        <taxon>Chordata</taxon>
        <taxon>Tunicata</taxon>
        <taxon>Ascidiacea</taxon>
        <taxon>Aplousobranchia</taxon>
        <taxon>Clavelinidae</taxon>
        <taxon>Clavelina</taxon>
    </lineage>
</organism>
<evidence type="ECO:0000313" key="7">
    <source>
        <dbReference type="Proteomes" id="UP001642483"/>
    </source>
</evidence>
<evidence type="ECO:0000259" key="4">
    <source>
        <dbReference type="Pfam" id="PF05378"/>
    </source>
</evidence>
<evidence type="ECO:0008006" key="8">
    <source>
        <dbReference type="Google" id="ProtNLM"/>
    </source>
</evidence>
<evidence type="ECO:0000259" key="5">
    <source>
        <dbReference type="Pfam" id="PF19278"/>
    </source>
</evidence>
<gene>
    <name evidence="6" type="ORF">CVLEPA_LOCUS24619</name>
</gene>
<feature type="domain" description="Acetophenone carboxylase-like C-terminal" evidence="5">
    <location>
        <begin position="540"/>
        <end position="705"/>
    </location>
</feature>
<accession>A0ABP0GJF1</accession>
<dbReference type="InterPro" id="IPR002821">
    <property type="entry name" value="Hydantoinase_A"/>
</dbReference>
<comment type="similarity">
    <text evidence="1">Belongs to the oxoprolinase family.</text>
</comment>
<protein>
    <recommendedName>
        <fullName evidence="8">5-oxoprolinase</fullName>
    </recommendedName>
</protein>
<dbReference type="Pfam" id="PF01968">
    <property type="entry name" value="Hydantoinase_A"/>
    <property type="match status" value="1"/>
</dbReference>
<evidence type="ECO:0000313" key="6">
    <source>
        <dbReference type="EMBL" id="CAK8691871.1"/>
    </source>
</evidence>
<comment type="caution">
    <text evidence="6">The sequence shown here is derived from an EMBL/GenBank/DDBJ whole genome shotgun (WGS) entry which is preliminary data.</text>
</comment>
<feature type="domain" description="Hydantoinase/oxoprolinase N-terminal" evidence="4">
    <location>
        <begin position="9"/>
        <end position="211"/>
    </location>
</feature>
<dbReference type="InterPro" id="IPR008040">
    <property type="entry name" value="Hydant_A_N"/>
</dbReference>
<dbReference type="Pfam" id="PF19278">
    <property type="entry name" value="Hydant_A_C"/>
    <property type="match status" value="1"/>
</dbReference>